<accession>A0A7L7L629</accession>
<keyword evidence="3 5" id="KW-0732">Signal</keyword>
<dbReference type="Pfam" id="PF13531">
    <property type="entry name" value="SBP_bac_11"/>
    <property type="match status" value="1"/>
</dbReference>
<evidence type="ECO:0000256" key="4">
    <source>
        <dbReference type="PIRSR" id="PIRSR004846-1"/>
    </source>
</evidence>
<dbReference type="GO" id="GO:0030973">
    <property type="term" value="F:molybdate ion binding"/>
    <property type="evidence" value="ECO:0007669"/>
    <property type="project" value="InterPro"/>
</dbReference>
<dbReference type="InterPro" id="IPR044084">
    <property type="entry name" value="AvModA-like_subst-bd"/>
</dbReference>
<name>A0A7L7L629_9BACT</name>
<protein>
    <submittedName>
        <fullName evidence="6">Molybdate ABC transporter substrate-binding protein</fullName>
    </submittedName>
</protein>
<dbReference type="RefSeq" id="WP_182415402.1">
    <property type="nucleotide sequence ID" value="NZ_CP055153.1"/>
</dbReference>
<evidence type="ECO:0000313" key="6">
    <source>
        <dbReference type="EMBL" id="QMU28214.1"/>
    </source>
</evidence>
<evidence type="ECO:0000256" key="3">
    <source>
        <dbReference type="ARBA" id="ARBA00022729"/>
    </source>
</evidence>
<dbReference type="PANTHER" id="PTHR30632:SF14">
    <property type="entry name" value="TUNGSTATE_MOLYBDATE_CHROMATE-BINDING PROTEIN MODA"/>
    <property type="match status" value="1"/>
</dbReference>
<evidence type="ECO:0000256" key="1">
    <source>
        <dbReference type="ARBA" id="ARBA00009175"/>
    </source>
</evidence>
<sequence length="250" mass="27792">MRFLISCFFLLLGFHLAGFAQPLRVAVAANAQFVIKPLQKDFQKKTKLQIEIITGSSGKLTAQIKNGAPYDVFLSADMEYPTNLFKAGFGLSAPKVYALGSLIVCSTSEVAIQNWQQLLLSPSITKIALANPELAPYGRATQEAMRQYGLWDKVHPKLIFGESIAQVNTYITTGAVKLGFTSEALIYENSTKHKFKWARIDPKAYSTIEQGMVVLSHAKKGNYSKAMQFYHYLSSPAAKQILRQNGYRVL</sequence>
<dbReference type="GO" id="GO:0046872">
    <property type="term" value="F:metal ion binding"/>
    <property type="evidence" value="ECO:0007669"/>
    <property type="project" value="UniProtKB-KW"/>
</dbReference>
<organism evidence="6 7">
    <name type="scientific">Adhaeribacter radiodurans</name>
    <dbReference type="NCBI Taxonomy" id="2745197"/>
    <lineage>
        <taxon>Bacteria</taxon>
        <taxon>Pseudomonadati</taxon>
        <taxon>Bacteroidota</taxon>
        <taxon>Cytophagia</taxon>
        <taxon>Cytophagales</taxon>
        <taxon>Hymenobacteraceae</taxon>
        <taxon>Adhaeribacter</taxon>
    </lineage>
</organism>
<dbReference type="EMBL" id="CP055153">
    <property type="protein sequence ID" value="QMU28214.1"/>
    <property type="molecule type" value="Genomic_DNA"/>
</dbReference>
<dbReference type="GO" id="GO:0015689">
    <property type="term" value="P:molybdate ion transport"/>
    <property type="evidence" value="ECO:0007669"/>
    <property type="project" value="InterPro"/>
</dbReference>
<dbReference type="PANTHER" id="PTHR30632">
    <property type="entry name" value="MOLYBDATE-BINDING PERIPLASMIC PROTEIN"/>
    <property type="match status" value="1"/>
</dbReference>
<keyword evidence="4" id="KW-0500">Molybdenum</keyword>
<evidence type="ECO:0000256" key="5">
    <source>
        <dbReference type="SAM" id="SignalP"/>
    </source>
</evidence>
<reference evidence="6 7" key="2">
    <citation type="submission" date="2020-08" db="EMBL/GenBank/DDBJ databases">
        <title>Adhaeribacter dokdonensis sp. nov., isolated from the rhizosphere of Elymus tsukushiensis, a plant native to the Dokdo Islands, Republic of Korea.</title>
        <authorList>
            <person name="Ghim S.Y."/>
        </authorList>
    </citation>
    <scope>NUCLEOTIDE SEQUENCE [LARGE SCALE GENOMIC DNA]</scope>
    <source>
        <strain evidence="6 7">KUDC8001</strain>
    </source>
</reference>
<dbReference type="Gene3D" id="3.40.190.10">
    <property type="entry name" value="Periplasmic binding protein-like II"/>
    <property type="match status" value="2"/>
</dbReference>
<dbReference type="InterPro" id="IPR050682">
    <property type="entry name" value="ModA/WtpA"/>
</dbReference>
<gene>
    <name evidence="6" type="primary">modA</name>
    <name evidence="6" type="ORF">HUW48_09250</name>
</gene>
<feature type="chain" id="PRO_5029593746" evidence="5">
    <location>
        <begin position="21"/>
        <end position="250"/>
    </location>
</feature>
<dbReference type="KEGG" id="add:HUW48_09250"/>
<evidence type="ECO:0000256" key="2">
    <source>
        <dbReference type="ARBA" id="ARBA00022723"/>
    </source>
</evidence>
<dbReference type="AlphaFoldDB" id="A0A7L7L629"/>
<feature type="signal peptide" evidence="5">
    <location>
        <begin position="1"/>
        <end position="20"/>
    </location>
</feature>
<evidence type="ECO:0000313" key="7">
    <source>
        <dbReference type="Proteomes" id="UP000514509"/>
    </source>
</evidence>
<comment type="similarity">
    <text evidence="1">Belongs to the bacterial solute-binding protein ModA family.</text>
</comment>
<dbReference type="SUPFAM" id="SSF53850">
    <property type="entry name" value="Periplasmic binding protein-like II"/>
    <property type="match status" value="1"/>
</dbReference>
<feature type="binding site" evidence="4">
    <location>
        <position position="57"/>
    </location>
    <ligand>
        <name>molybdate</name>
        <dbReference type="ChEBI" id="CHEBI:36264"/>
    </ligand>
</feature>
<feature type="binding site" evidence="4">
    <location>
        <position position="164"/>
    </location>
    <ligand>
        <name>molybdate</name>
        <dbReference type="ChEBI" id="CHEBI:36264"/>
    </ligand>
</feature>
<reference evidence="6 7" key="1">
    <citation type="submission" date="2020-06" db="EMBL/GenBank/DDBJ databases">
        <authorList>
            <person name="Hwang Y.J."/>
        </authorList>
    </citation>
    <scope>NUCLEOTIDE SEQUENCE [LARGE SCALE GENOMIC DNA]</scope>
    <source>
        <strain evidence="6 7">KUDC8001</strain>
    </source>
</reference>
<dbReference type="PIRSF" id="PIRSF004846">
    <property type="entry name" value="ModA"/>
    <property type="match status" value="1"/>
</dbReference>
<keyword evidence="2 4" id="KW-0479">Metal-binding</keyword>
<dbReference type="Proteomes" id="UP000514509">
    <property type="component" value="Chromosome"/>
</dbReference>
<keyword evidence="7" id="KW-1185">Reference proteome</keyword>
<dbReference type="CDD" id="cd13539">
    <property type="entry name" value="PBP2_AvModA"/>
    <property type="match status" value="1"/>
</dbReference>
<proteinExistence type="inferred from homology"/>
<dbReference type="InterPro" id="IPR005950">
    <property type="entry name" value="ModA"/>
</dbReference>
<dbReference type="NCBIfam" id="TIGR01256">
    <property type="entry name" value="modA"/>
    <property type="match status" value="1"/>
</dbReference>